<dbReference type="OrthoDB" id="4942889at2759"/>
<accession>A0A0B4GMG1</accession>
<reference evidence="1 2" key="1">
    <citation type="journal article" date="2014" name="Proc. Natl. Acad. Sci. U.S.A.">
        <title>Trajectory and genomic determinants of fungal-pathogen speciation and host adaptation.</title>
        <authorList>
            <person name="Hu X."/>
            <person name="Xiao G."/>
            <person name="Zheng P."/>
            <person name="Shang Y."/>
            <person name="Su Y."/>
            <person name="Zhang X."/>
            <person name="Liu X."/>
            <person name="Zhan S."/>
            <person name="St Leger R.J."/>
            <person name="Wang C."/>
        </authorList>
    </citation>
    <scope>NUCLEOTIDE SEQUENCE [LARGE SCALE GENOMIC DNA]</scope>
    <source>
        <strain evidence="1 2">ARSEF 549</strain>
    </source>
</reference>
<proteinExistence type="predicted"/>
<dbReference type="Gene3D" id="2.170.15.10">
    <property type="entry name" value="Proaerolysin, chain A, domain 3"/>
    <property type="match status" value="1"/>
</dbReference>
<dbReference type="AlphaFoldDB" id="A0A0B4GMG1"/>
<dbReference type="HOGENOM" id="CLU_2171635_0_0_1"/>
<sequence>MDKIPFRGVTTGTWKKPINVAKSQAPSTTLSEGCTSIGVNVAVDSSISLGGSISYEWSKSLSTTNTLTMDVSTQDQWPPLHECHLKVRIWHAKIKGEYDNFPRADCGGHL</sequence>
<feature type="non-terminal residue" evidence="1">
    <location>
        <position position="1"/>
    </location>
</feature>
<dbReference type="Proteomes" id="UP000031186">
    <property type="component" value="Unassembled WGS sequence"/>
</dbReference>
<evidence type="ECO:0000313" key="1">
    <source>
        <dbReference type="EMBL" id="KID69409.1"/>
    </source>
</evidence>
<protein>
    <submittedName>
        <fullName evidence="1">Uncharacterized protein</fullName>
    </submittedName>
</protein>
<dbReference type="VEuPathDB" id="FungiDB:MAN_01923"/>
<gene>
    <name evidence="1" type="ORF">MAN_01923</name>
</gene>
<dbReference type="SUPFAM" id="SSF56973">
    <property type="entry name" value="Aerolisin/ETX pore-forming domain"/>
    <property type="match status" value="1"/>
</dbReference>
<organism evidence="1 2">
    <name type="scientific">Metarhizium anisopliae (strain ARSEF 549)</name>
    <dbReference type="NCBI Taxonomy" id="3151832"/>
    <lineage>
        <taxon>Eukaryota</taxon>
        <taxon>Fungi</taxon>
        <taxon>Dikarya</taxon>
        <taxon>Ascomycota</taxon>
        <taxon>Pezizomycotina</taxon>
        <taxon>Sordariomycetes</taxon>
        <taxon>Hypocreomycetidae</taxon>
        <taxon>Hypocreales</taxon>
        <taxon>Clavicipitaceae</taxon>
        <taxon>Metarhizium</taxon>
    </lineage>
</organism>
<name>A0A0B4GMG1_METAF</name>
<evidence type="ECO:0000313" key="2">
    <source>
        <dbReference type="Proteomes" id="UP000031186"/>
    </source>
</evidence>
<comment type="caution">
    <text evidence="1">The sequence shown here is derived from an EMBL/GenBank/DDBJ whole genome shotgun (WGS) entry which is preliminary data.</text>
</comment>
<keyword evidence="2" id="KW-1185">Reference proteome</keyword>
<dbReference type="EMBL" id="AZNF01000002">
    <property type="protein sequence ID" value="KID69409.1"/>
    <property type="molecule type" value="Genomic_DNA"/>
</dbReference>